<dbReference type="GO" id="GO:0006310">
    <property type="term" value="P:DNA recombination"/>
    <property type="evidence" value="ECO:0007669"/>
    <property type="project" value="UniProtKB-KW"/>
</dbReference>
<dbReference type="PROSITE" id="PS51898">
    <property type="entry name" value="TYR_RECOMBINASE"/>
    <property type="match status" value="1"/>
</dbReference>
<evidence type="ECO:0000256" key="1">
    <source>
        <dbReference type="ARBA" id="ARBA00023172"/>
    </source>
</evidence>
<dbReference type="Pfam" id="PF00589">
    <property type="entry name" value="Phage_integrase"/>
    <property type="match status" value="1"/>
</dbReference>
<dbReference type="GO" id="GO:0015074">
    <property type="term" value="P:DNA integration"/>
    <property type="evidence" value="ECO:0007669"/>
    <property type="project" value="InterPro"/>
</dbReference>
<dbReference type="EMBL" id="JACHDY010000003">
    <property type="protein sequence ID" value="MBB5317990.1"/>
    <property type="molecule type" value="Genomic_DNA"/>
</dbReference>
<dbReference type="Gene3D" id="1.10.443.10">
    <property type="entry name" value="Intergrase catalytic core"/>
    <property type="match status" value="1"/>
</dbReference>
<organism evidence="3 4">
    <name type="scientific">Tunturiibacter empetritectus</name>
    <dbReference type="NCBI Taxonomy" id="3069691"/>
    <lineage>
        <taxon>Bacteria</taxon>
        <taxon>Pseudomonadati</taxon>
        <taxon>Acidobacteriota</taxon>
        <taxon>Terriglobia</taxon>
        <taxon>Terriglobales</taxon>
        <taxon>Acidobacteriaceae</taxon>
        <taxon>Tunturiibacter</taxon>
    </lineage>
</organism>
<protein>
    <submittedName>
        <fullName evidence="3">Integrase</fullName>
    </submittedName>
</protein>
<dbReference type="GO" id="GO:0003677">
    <property type="term" value="F:DNA binding"/>
    <property type="evidence" value="ECO:0007669"/>
    <property type="project" value="InterPro"/>
</dbReference>
<dbReference type="InterPro" id="IPR002104">
    <property type="entry name" value="Integrase_catalytic"/>
</dbReference>
<evidence type="ECO:0000259" key="2">
    <source>
        <dbReference type="PROSITE" id="PS51898"/>
    </source>
</evidence>
<gene>
    <name evidence="3" type="ORF">HDF09_002676</name>
</gene>
<name>A0A7W8IIX0_9BACT</name>
<reference evidence="3" key="1">
    <citation type="submission" date="2020-08" db="EMBL/GenBank/DDBJ databases">
        <title>Genomic Encyclopedia of Type Strains, Phase IV (KMG-V): Genome sequencing to study the core and pangenomes of soil and plant-associated prokaryotes.</title>
        <authorList>
            <person name="Whitman W."/>
        </authorList>
    </citation>
    <scope>NUCLEOTIDE SEQUENCE [LARGE SCALE GENOMIC DNA]</scope>
    <source>
        <strain evidence="3">M8UP27</strain>
    </source>
</reference>
<accession>A0A7W8IIX0</accession>
<proteinExistence type="predicted"/>
<comment type="caution">
    <text evidence="3">The sequence shown here is derived from an EMBL/GenBank/DDBJ whole genome shotgun (WGS) entry which is preliminary data.</text>
</comment>
<dbReference type="SUPFAM" id="SSF56349">
    <property type="entry name" value="DNA breaking-rejoining enzymes"/>
    <property type="match status" value="1"/>
</dbReference>
<keyword evidence="1" id="KW-0233">DNA recombination</keyword>
<feature type="domain" description="Tyr recombinase" evidence="2">
    <location>
        <begin position="1"/>
        <end position="120"/>
    </location>
</feature>
<evidence type="ECO:0000313" key="4">
    <source>
        <dbReference type="Proteomes" id="UP000568106"/>
    </source>
</evidence>
<dbReference type="InterPro" id="IPR013762">
    <property type="entry name" value="Integrase-like_cat_sf"/>
</dbReference>
<dbReference type="Proteomes" id="UP000568106">
    <property type="component" value="Unassembled WGS sequence"/>
</dbReference>
<dbReference type="InterPro" id="IPR011010">
    <property type="entry name" value="DNA_brk_join_enz"/>
</dbReference>
<evidence type="ECO:0000313" key="3">
    <source>
        <dbReference type="EMBL" id="MBB5317990.1"/>
    </source>
</evidence>
<sequence>MLRDVATIMLEKGMRPEEVYLIPPENVHLSKDYLFNPFGKTKAAKRRIALTARVKSILERRINERGGKYLFAHDGDPDKPVPKVNNAHDRAVKKSGVAALTLYTYRHTFATAQSSLVSTL</sequence>
<dbReference type="AlphaFoldDB" id="A0A7W8IIX0"/>
<keyword evidence="4" id="KW-1185">Reference proteome</keyword>